<dbReference type="InterPro" id="IPR011335">
    <property type="entry name" value="Restrct_endonuc-II-like"/>
</dbReference>
<dbReference type="RefSeq" id="WP_211649791.1">
    <property type="nucleotide sequence ID" value="NZ_JAFEVO010000001.1"/>
</dbReference>
<reference evidence="1 2" key="1">
    <citation type="submission" date="2021-02" db="EMBL/GenBank/DDBJ databases">
        <title>Draft genome and description of Leucobacter sp nov strain Marseille-Q4368.</title>
        <authorList>
            <person name="Boxberger M."/>
            <person name="La Scola B."/>
        </authorList>
    </citation>
    <scope>NUCLEOTIDE SEQUENCE [LARGE SCALE GENOMIC DNA]</scope>
    <source>
        <strain evidence="1 2">Marseille-Q4368</strain>
    </source>
</reference>
<sequence>MSRRHTINVPPGAYRSVELIQAGVHSKRLGANDVRRIGRGIVLHPNFEYDDFSYRDRCIAVGMTLRQEFFLPQRAPRHRLIDGHRVKSGILQWTENHGLTLPSASDIWCQLGPVTTLAGLVAAGDFLISGARIRGAPGGRAAPLCSLEELRHAHQRHRTTVGGPLRTRALALLRAPVDSPPESFLRIAIILAGFEEPKVNCPVPTRARTFHADLGYPELRIAIEYEGRYHFSSPDQARFDLQRRRSMVEAGWTVLQVLDSDVDDPHSFFVGLGMAIEAARAHLG</sequence>
<dbReference type="Gene3D" id="3.40.960.10">
    <property type="entry name" value="VSR Endonuclease"/>
    <property type="match status" value="1"/>
</dbReference>
<gene>
    <name evidence="1" type="ORF">JSQ98_11400</name>
</gene>
<accession>A0ABS5M6G5</accession>
<evidence type="ECO:0008006" key="3">
    <source>
        <dbReference type="Google" id="ProtNLM"/>
    </source>
</evidence>
<comment type="caution">
    <text evidence="1">The sequence shown here is derived from an EMBL/GenBank/DDBJ whole genome shotgun (WGS) entry which is preliminary data.</text>
</comment>
<dbReference type="EMBL" id="JAFEVO010000001">
    <property type="protein sequence ID" value="MBS3182789.1"/>
    <property type="molecule type" value="Genomic_DNA"/>
</dbReference>
<evidence type="ECO:0000313" key="2">
    <source>
        <dbReference type="Proteomes" id="UP000811492"/>
    </source>
</evidence>
<dbReference type="Proteomes" id="UP000811492">
    <property type="component" value="Unassembled WGS sequence"/>
</dbReference>
<dbReference type="SUPFAM" id="SSF52980">
    <property type="entry name" value="Restriction endonuclease-like"/>
    <property type="match status" value="1"/>
</dbReference>
<protein>
    <recommendedName>
        <fullName evidence="3">DUF559 domain-containing protein</fullName>
    </recommendedName>
</protein>
<organism evidence="1 2">
    <name type="scientific">Leucobacter manosquensis</name>
    <dbReference type="NCBI Taxonomy" id="2810611"/>
    <lineage>
        <taxon>Bacteria</taxon>
        <taxon>Bacillati</taxon>
        <taxon>Actinomycetota</taxon>
        <taxon>Actinomycetes</taxon>
        <taxon>Micrococcales</taxon>
        <taxon>Microbacteriaceae</taxon>
        <taxon>Leucobacter</taxon>
    </lineage>
</organism>
<name>A0ABS5M6G5_9MICO</name>
<evidence type="ECO:0000313" key="1">
    <source>
        <dbReference type="EMBL" id="MBS3182789.1"/>
    </source>
</evidence>
<proteinExistence type="predicted"/>
<keyword evidence="2" id="KW-1185">Reference proteome</keyword>